<sequence>MGSMVEMGIRAAMAVLCTDFLAIRTRQLAEMIQTLPDSACPEHQRGCCRELLRQLENAIDTLTLMERGA</sequence>
<name>A0A2P7EG00_9SYNE</name>
<evidence type="ECO:0000313" key="2">
    <source>
        <dbReference type="Proteomes" id="UP000240206"/>
    </source>
</evidence>
<accession>A0A2P7EG00</accession>
<dbReference type="AlphaFoldDB" id="A0A2P7EG00"/>
<keyword evidence="2" id="KW-1185">Reference proteome</keyword>
<gene>
    <name evidence="1" type="ORF">C7K08_04220</name>
</gene>
<protein>
    <submittedName>
        <fullName evidence="1">Uncharacterized protein</fullName>
    </submittedName>
</protein>
<evidence type="ECO:0000313" key="1">
    <source>
        <dbReference type="EMBL" id="PSI02133.1"/>
    </source>
</evidence>
<dbReference type="Proteomes" id="UP000240206">
    <property type="component" value="Unassembled WGS sequence"/>
</dbReference>
<proteinExistence type="predicted"/>
<dbReference type="EMBL" id="PXVC01000011">
    <property type="protein sequence ID" value="PSI02133.1"/>
    <property type="molecule type" value="Genomic_DNA"/>
</dbReference>
<reference evidence="2" key="1">
    <citation type="submission" date="2018-03" db="EMBL/GenBank/DDBJ databases">
        <title>Ecological and genomic features of two cosmopolitan and abundant freshwater picocyanobacteria.</title>
        <authorList>
            <person name="Cabello-Yeves P.J."/>
            <person name="Picazo A."/>
            <person name="Camacho A."/>
            <person name="Callieri C."/>
            <person name="Rosselli R."/>
            <person name="Roda-Garcia J."/>
            <person name="Coutinho F.H."/>
            <person name="Rodriguez-Valera F."/>
        </authorList>
    </citation>
    <scope>NUCLEOTIDE SEQUENCE [LARGE SCALE GENOMIC DNA]</scope>
    <source>
        <strain evidence="2">Tous</strain>
    </source>
</reference>
<comment type="caution">
    <text evidence="1">The sequence shown here is derived from an EMBL/GenBank/DDBJ whole genome shotgun (WGS) entry which is preliminary data.</text>
</comment>
<organism evidence="1 2">
    <name type="scientific">Synechococcus lacustris str. Tous</name>
    <dbReference type="NCBI Taxonomy" id="1910958"/>
    <lineage>
        <taxon>Bacteria</taxon>
        <taxon>Bacillati</taxon>
        <taxon>Cyanobacteriota</taxon>
        <taxon>Cyanophyceae</taxon>
        <taxon>Synechococcales</taxon>
        <taxon>Synechococcaceae</taxon>
        <taxon>Synechococcus</taxon>
    </lineage>
</organism>